<reference evidence="2" key="1">
    <citation type="submission" date="2017-12" db="EMBL/GenBank/DDBJ databases">
        <title>Gene loss provides genomic basis for host adaptation in cereal stripe rust fungi.</title>
        <authorList>
            <person name="Xia C."/>
        </authorList>
    </citation>
    <scope>NUCLEOTIDE SEQUENCE [LARGE SCALE GENOMIC DNA]</scope>
    <source>
        <strain evidence="2">93-210</strain>
    </source>
</reference>
<evidence type="ECO:0000313" key="3">
    <source>
        <dbReference type="Proteomes" id="UP000239156"/>
    </source>
</evidence>
<dbReference type="VEuPathDB" id="FungiDB:PSTT_14987"/>
<dbReference type="AlphaFoldDB" id="A0A2S4UJP6"/>
<keyword evidence="3" id="KW-1185">Reference proteome</keyword>
<dbReference type="EMBL" id="PKSL01000257">
    <property type="protein sequence ID" value="POV97542.1"/>
    <property type="molecule type" value="Genomic_DNA"/>
</dbReference>
<evidence type="ECO:0000256" key="1">
    <source>
        <dbReference type="SAM" id="SignalP"/>
    </source>
</evidence>
<accession>A0A2S4UJP6</accession>
<organism evidence="2 3">
    <name type="scientific">Puccinia striiformis</name>
    <dbReference type="NCBI Taxonomy" id="27350"/>
    <lineage>
        <taxon>Eukaryota</taxon>
        <taxon>Fungi</taxon>
        <taxon>Dikarya</taxon>
        <taxon>Basidiomycota</taxon>
        <taxon>Pucciniomycotina</taxon>
        <taxon>Pucciniomycetes</taxon>
        <taxon>Pucciniales</taxon>
        <taxon>Pucciniaceae</taxon>
        <taxon>Puccinia</taxon>
    </lineage>
</organism>
<name>A0A2S4UJP6_9BASI</name>
<keyword evidence="1" id="KW-0732">Signal</keyword>
<gene>
    <name evidence="2" type="ORF">PSTT_14987</name>
</gene>
<comment type="caution">
    <text evidence="2">The sequence shown here is derived from an EMBL/GenBank/DDBJ whole genome shotgun (WGS) entry which is preliminary data.</text>
</comment>
<dbReference type="Proteomes" id="UP000239156">
    <property type="component" value="Unassembled WGS sequence"/>
</dbReference>
<protein>
    <submittedName>
        <fullName evidence="2">Uncharacterized protein</fullName>
    </submittedName>
</protein>
<feature type="chain" id="PRO_5015404349" evidence="1">
    <location>
        <begin position="27"/>
        <end position="128"/>
    </location>
</feature>
<dbReference type="VEuPathDB" id="FungiDB:PSHT_12062"/>
<proteinExistence type="predicted"/>
<feature type="signal peptide" evidence="1">
    <location>
        <begin position="1"/>
        <end position="26"/>
    </location>
</feature>
<evidence type="ECO:0000313" key="2">
    <source>
        <dbReference type="EMBL" id="POV97542.1"/>
    </source>
</evidence>
<sequence length="128" mass="14094">MGSMSVNVVLLLSLFIVCMHSQSARTMPIIKRFEGSHHIHHHRGEKTRAMLGQPDSQLSKPSITASNFAMIGLVPGAGTDYHGGMQHIHFYSLVLDLCLVFTLTNWGGDSSCHRVGVVRGRCPSRPRD</sequence>